<sequence>KSGTTWLKSLLFTLINRKKHPIFEQDRPLLVKNSHDLVPFLELKLYVDGQVPDFSSFTSHVLCYIAKIYPRFKNQTCLLM</sequence>
<keyword evidence="4" id="KW-1185">Reference proteome</keyword>
<evidence type="ECO:0000259" key="2">
    <source>
        <dbReference type="Pfam" id="PF00685"/>
    </source>
</evidence>
<name>A0AAF0TQC2_SOLVR</name>
<dbReference type="EC" id="2.8.2.-" evidence="1"/>
<feature type="non-terminal residue" evidence="3">
    <location>
        <position position="1"/>
    </location>
</feature>
<dbReference type="SUPFAM" id="SSF52540">
    <property type="entry name" value="P-loop containing nucleoside triphosphate hydrolases"/>
    <property type="match status" value="1"/>
</dbReference>
<organism evidence="3 4">
    <name type="scientific">Solanum verrucosum</name>
    <dbReference type="NCBI Taxonomy" id="315347"/>
    <lineage>
        <taxon>Eukaryota</taxon>
        <taxon>Viridiplantae</taxon>
        <taxon>Streptophyta</taxon>
        <taxon>Embryophyta</taxon>
        <taxon>Tracheophyta</taxon>
        <taxon>Spermatophyta</taxon>
        <taxon>Magnoliopsida</taxon>
        <taxon>eudicotyledons</taxon>
        <taxon>Gunneridae</taxon>
        <taxon>Pentapetalae</taxon>
        <taxon>asterids</taxon>
        <taxon>lamiids</taxon>
        <taxon>Solanales</taxon>
        <taxon>Solanaceae</taxon>
        <taxon>Solanoideae</taxon>
        <taxon>Solaneae</taxon>
        <taxon>Solanum</taxon>
    </lineage>
</organism>
<dbReference type="Gene3D" id="3.40.50.300">
    <property type="entry name" value="P-loop containing nucleotide triphosphate hydrolases"/>
    <property type="match status" value="1"/>
</dbReference>
<evidence type="ECO:0000313" key="3">
    <source>
        <dbReference type="EMBL" id="WMV28822.1"/>
    </source>
</evidence>
<proteinExistence type="inferred from homology"/>
<dbReference type="InterPro" id="IPR000863">
    <property type="entry name" value="Sulfotransferase_dom"/>
</dbReference>
<evidence type="ECO:0000256" key="1">
    <source>
        <dbReference type="RuleBase" id="RU361155"/>
    </source>
</evidence>
<accession>A0AAF0TQC2</accession>
<dbReference type="Pfam" id="PF00685">
    <property type="entry name" value="Sulfotransfer_1"/>
    <property type="match status" value="1"/>
</dbReference>
<keyword evidence="1" id="KW-0808">Transferase</keyword>
<dbReference type="AlphaFoldDB" id="A0AAF0TQC2"/>
<reference evidence="3" key="1">
    <citation type="submission" date="2023-08" db="EMBL/GenBank/DDBJ databases">
        <title>A de novo genome assembly of Solanum verrucosum Schlechtendal, a Mexican diploid species geographically isolated from the other diploid A-genome species in potato relatives.</title>
        <authorList>
            <person name="Hosaka K."/>
        </authorList>
    </citation>
    <scope>NUCLEOTIDE SEQUENCE</scope>
    <source>
        <tissue evidence="3">Young leaves</tissue>
    </source>
</reference>
<feature type="domain" description="Sulfotransferase" evidence="2">
    <location>
        <begin position="1"/>
        <end position="45"/>
    </location>
</feature>
<comment type="similarity">
    <text evidence="1">Belongs to the sulfotransferase 1 family.</text>
</comment>
<evidence type="ECO:0000313" key="4">
    <source>
        <dbReference type="Proteomes" id="UP001234989"/>
    </source>
</evidence>
<dbReference type="EMBL" id="CP133616">
    <property type="protein sequence ID" value="WMV28822.1"/>
    <property type="molecule type" value="Genomic_DNA"/>
</dbReference>
<dbReference type="GO" id="GO:0008146">
    <property type="term" value="F:sulfotransferase activity"/>
    <property type="evidence" value="ECO:0007669"/>
    <property type="project" value="InterPro"/>
</dbReference>
<gene>
    <name evidence="3" type="ORF">MTR67_022207</name>
</gene>
<dbReference type="Proteomes" id="UP001234989">
    <property type="component" value="Chromosome 5"/>
</dbReference>
<dbReference type="InterPro" id="IPR027417">
    <property type="entry name" value="P-loop_NTPase"/>
</dbReference>
<protein>
    <recommendedName>
        <fullName evidence="1">Sulfotransferase</fullName>
        <ecNumber evidence="1">2.8.2.-</ecNumber>
    </recommendedName>
</protein>